<name>A0A183CQ62_GLOPA</name>
<dbReference type="PANTHER" id="PTHR12547:SF18">
    <property type="entry name" value="PROTEIN TIS11"/>
    <property type="match status" value="1"/>
</dbReference>
<dbReference type="GO" id="GO:0043186">
    <property type="term" value="C:P granule"/>
    <property type="evidence" value="ECO:0007669"/>
    <property type="project" value="UniProtKB-ARBA"/>
</dbReference>
<feature type="domain" description="C3H1-type" evidence="6">
    <location>
        <begin position="163"/>
        <end position="190"/>
    </location>
</feature>
<evidence type="ECO:0000256" key="2">
    <source>
        <dbReference type="ARBA" id="ARBA00022737"/>
    </source>
</evidence>
<feature type="zinc finger region" description="C3H1-type" evidence="5">
    <location>
        <begin position="163"/>
        <end position="190"/>
    </location>
</feature>
<dbReference type="GO" id="GO:0008270">
    <property type="term" value="F:zinc ion binding"/>
    <property type="evidence" value="ECO:0007669"/>
    <property type="project" value="UniProtKB-KW"/>
</dbReference>
<keyword evidence="3 5" id="KW-0863">Zinc-finger</keyword>
<evidence type="ECO:0000256" key="3">
    <source>
        <dbReference type="ARBA" id="ARBA00022771"/>
    </source>
</evidence>
<reference evidence="7" key="1">
    <citation type="submission" date="2013-12" db="EMBL/GenBank/DDBJ databases">
        <authorList>
            <person name="Aslett M."/>
        </authorList>
    </citation>
    <scope>NUCLEOTIDE SEQUENCE [LARGE SCALE GENOMIC DNA]</scope>
    <source>
        <strain evidence="7">Lindley</strain>
    </source>
</reference>
<dbReference type="PANTHER" id="PTHR12547">
    <property type="entry name" value="CCCH ZINC FINGER/TIS11-RELATED"/>
    <property type="match status" value="1"/>
</dbReference>
<dbReference type="Pfam" id="PF00642">
    <property type="entry name" value="zf-CCCH"/>
    <property type="match status" value="2"/>
</dbReference>
<proteinExistence type="predicted"/>
<protein>
    <submittedName>
        <fullName evidence="8">C3H1-type domain-containing protein</fullName>
    </submittedName>
</protein>
<reference evidence="7" key="2">
    <citation type="submission" date="2014-05" db="EMBL/GenBank/DDBJ databases">
        <title>The genome and life-stage specific transcriptomes of Globodera pallida elucidate key aspects of plant parasitism by a cyst nematode.</title>
        <authorList>
            <person name="Cotton J.A."/>
            <person name="Lilley C.J."/>
            <person name="Jones L.M."/>
            <person name="Kikuchi T."/>
            <person name="Reid A.J."/>
            <person name="Thorpe P."/>
            <person name="Tsai I.J."/>
            <person name="Beasley H."/>
            <person name="Blok V."/>
            <person name="Cock P.J.A."/>
            <person name="Van den Akker S.E."/>
            <person name="Holroyd N."/>
            <person name="Hunt M."/>
            <person name="Mantelin S."/>
            <person name="Naghra H."/>
            <person name="Pain A."/>
            <person name="Palomares-Rius J.E."/>
            <person name="Zarowiecki M."/>
            <person name="Berriman M."/>
            <person name="Jones J.T."/>
            <person name="Urwin P.E."/>
        </authorList>
    </citation>
    <scope>NUCLEOTIDE SEQUENCE [LARGE SCALE GENOMIC DNA]</scope>
    <source>
        <strain evidence="7">Lindley</strain>
    </source>
</reference>
<dbReference type="InterPro" id="IPR045877">
    <property type="entry name" value="ZFP36-like"/>
</dbReference>
<evidence type="ECO:0000313" key="7">
    <source>
        <dbReference type="Proteomes" id="UP000050741"/>
    </source>
</evidence>
<dbReference type="SMART" id="SM00356">
    <property type="entry name" value="ZnF_C3H1"/>
    <property type="match status" value="2"/>
</dbReference>
<accession>A0A183CQ62</accession>
<evidence type="ECO:0000313" key="8">
    <source>
        <dbReference type="WBParaSite" id="GPLIN_001502000"/>
    </source>
</evidence>
<keyword evidence="7" id="KW-1185">Reference proteome</keyword>
<feature type="domain" description="C3H1-type" evidence="6">
    <location>
        <begin position="121"/>
        <end position="149"/>
    </location>
</feature>
<dbReference type="Proteomes" id="UP000050741">
    <property type="component" value="Unassembled WGS sequence"/>
</dbReference>
<evidence type="ECO:0000259" key="6">
    <source>
        <dbReference type="PROSITE" id="PS50103"/>
    </source>
</evidence>
<dbReference type="GO" id="GO:0003730">
    <property type="term" value="F:mRNA 3'-UTR binding"/>
    <property type="evidence" value="ECO:0007669"/>
    <property type="project" value="TreeGrafter"/>
</dbReference>
<dbReference type="WBParaSite" id="GPLIN_001502000">
    <property type="protein sequence ID" value="GPLIN_001502000"/>
    <property type="gene ID" value="GPLIN_001502000"/>
</dbReference>
<dbReference type="InterPro" id="IPR036855">
    <property type="entry name" value="Znf_CCCH_sf"/>
</dbReference>
<dbReference type="SUPFAM" id="SSF90229">
    <property type="entry name" value="CCCH zinc finger"/>
    <property type="match status" value="2"/>
</dbReference>
<dbReference type="GO" id="GO:0005829">
    <property type="term" value="C:cytosol"/>
    <property type="evidence" value="ECO:0007669"/>
    <property type="project" value="TreeGrafter"/>
</dbReference>
<dbReference type="PROSITE" id="PS50103">
    <property type="entry name" value="ZF_C3H1"/>
    <property type="match status" value="2"/>
</dbReference>
<keyword evidence="2" id="KW-0677">Repeat</keyword>
<keyword evidence="4 5" id="KW-0862">Zinc</keyword>
<reference evidence="8" key="3">
    <citation type="submission" date="2016-06" db="UniProtKB">
        <authorList>
            <consortium name="WormBaseParasite"/>
        </authorList>
    </citation>
    <scope>IDENTIFICATION</scope>
</reference>
<dbReference type="FunFam" id="4.10.1000.10:FF:000001">
    <property type="entry name" value="zinc finger CCCH domain-containing protein 15-like"/>
    <property type="match status" value="1"/>
</dbReference>
<evidence type="ECO:0000256" key="5">
    <source>
        <dbReference type="PROSITE-ProRule" id="PRU00723"/>
    </source>
</evidence>
<dbReference type="InterPro" id="IPR000571">
    <property type="entry name" value="Znf_CCCH"/>
</dbReference>
<sequence length="441" mass="50427">MDQRVSALPQSQFAFDFPYPSCQQTRFAFDFPYPSCQQSRFAFDFPYPSCQQSQFAFDFSHPPRQPFQQEDQLISSFQQMRPFSRSARPTSNILQYINPNSDKAPSVFQAHNRHAGKTEDSYKTVMCLNWLEKAECRFGIKCRFAHGPEELRVATVPPPINDKYKTRPCDKYASGLCPFGERCLFIHPKDAPSAFATSLPLALFRFQCQRQHQKQSSTRQSRNLLPHIEEELRREREDQKWSGAKRLGAAIYDEDEKEVKMVADMAEDADFIVLGRILRQFRPSHVLANRSQDEAFQMQLRTECNYSMSNSSAATEINQKGSDSVVEDSQEDWTCFNEQTAPTSNDNGVAPLEEDEEGECINLDGFWQPSLNFLPNVAFSFGLARKRLEQIFGGGDNDKLAISFRFDLSSSNMIRSLGALFRFLEQQKAAPSDSGDFNLRS</sequence>
<dbReference type="Gene3D" id="4.10.1000.10">
    <property type="entry name" value="Zinc finger, CCCH-type"/>
    <property type="match status" value="2"/>
</dbReference>
<evidence type="ECO:0000256" key="1">
    <source>
        <dbReference type="ARBA" id="ARBA00022723"/>
    </source>
</evidence>
<keyword evidence="1 5" id="KW-0479">Metal-binding</keyword>
<dbReference type="AlphaFoldDB" id="A0A183CQ62"/>
<feature type="zinc finger region" description="C3H1-type" evidence="5">
    <location>
        <begin position="121"/>
        <end position="149"/>
    </location>
</feature>
<organism evidence="7 8">
    <name type="scientific">Globodera pallida</name>
    <name type="common">Potato cyst nematode worm</name>
    <name type="synonym">Heterodera pallida</name>
    <dbReference type="NCBI Taxonomy" id="36090"/>
    <lineage>
        <taxon>Eukaryota</taxon>
        <taxon>Metazoa</taxon>
        <taxon>Ecdysozoa</taxon>
        <taxon>Nematoda</taxon>
        <taxon>Chromadorea</taxon>
        <taxon>Rhabditida</taxon>
        <taxon>Tylenchina</taxon>
        <taxon>Tylenchomorpha</taxon>
        <taxon>Tylenchoidea</taxon>
        <taxon>Heteroderidae</taxon>
        <taxon>Heteroderinae</taxon>
        <taxon>Globodera</taxon>
    </lineage>
</organism>
<evidence type="ECO:0000256" key="4">
    <source>
        <dbReference type="ARBA" id="ARBA00022833"/>
    </source>
</evidence>